<name>A0A1W0A6S5_9STRA</name>
<dbReference type="PANTHER" id="PTHR28309:SF1">
    <property type="entry name" value="REQUIRED FOR EXCISION 1-B DOMAIN-CONTAINING PROTEIN"/>
    <property type="match status" value="1"/>
</dbReference>
<organism evidence="1 2">
    <name type="scientific">Thraustotheca clavata</name>
    <dbReference type="NCBI Taxonomy" id="74557"/>
    <lineage>
        <taxon>Eukaryota</taxon>
        <taxon>Sar</taxon>
        <taxon>Stramenopiles</taxon>
        <taxon>Oomycota</taxon>
        <taxon>Saprolegniomycetes</taxon>
        <taxon>Saprolegniales</taxon>
        <taxon>Achlyaceae</taxon>
        <taxon>Thraustotheca</taxon>
    </lineage>
</organism>
<dbReference type="OrthoDB" id="434723at2759"/>
<evidence type="ECO:0000313" key="2">
    <source>
        <dbReference type="Proteomes" id="UP000243217"/>
    </source>
</evidence>
<dbReference type="PANTHER" id="PTHR28309">
    <property type="entry name" value="REQUIRED FOR EXCISION 1-B DOMAIN-CONTAINING PROTEIN"/>
    <property type="match status" value="1"/>
</dbReference>
<protein>
    <submittedName>
        <fullName evidence="1">Uncharacterized protein</fullName>
    </submittedName>
</protein>
<dbReference type="STRING" id="74557.A0A1W0A6S5"/>
<accession>A0A1W0A6S5</accession>
<dbReference type="Pfam" id="PF14966">
    <property type="entry name" value="DNA_repr_REX1B"/>
    <property type="match status" value="1"/>
</dbReference>
<dbReference type="Proteomes" id="UP000243217">
    <property type="component" value="Unassembled WGS sequence"/>
</dbReference>
<dbReference type="InterPro" id="IPR039491">
    <property type="entry name" value="REX1-B"/>
</dbReference>
<dbReference type="AlphaFoldDB" id="A0A1W0A6S5"/>
<comment type="caution">
    <text evidence="1">The sequence shown here is derived from an EMBL/GenBank/DDBJ whole genome shotgun (WGS) entry which is preliminary data.</text>
</comment>
<keyword evidence="2" id="KW-1185">Reference proteome</keyword>
<evidence type="ECO:0000313" key="1">
    <source>
        <dbReference type="EMBL" id="OQS05918.1"/>
    </source>
</evidence>
<reference evidence="1 2" key="1">
    <citation type="journal article" date="2014" name="Genome Biol. Evol.">
        <title>The secreted proteins of Achlya hypogyna and Thraustotheca clavata identify the ancestral oomycete secretome and reveal gene acquisitions by horizontal gene transfer.</title>
        <authorList>
            <person name="Misner I."/>
            <person name="Blouin N."/>
            <person name="Leonard G."/>
            <person name="Richards T.A."/>
            <person name="Lane C.E."/>
        </authorList>
    </citation>
    <scope>NUCLEOTIDE SEQUENCE [LARGE SCALE GENOMIC DNA]</scope>
    <source>
        <strain evidence="1 2">ATCC 34112</strain>
    </source>
</reference>
<gene>
    <name evidence="1" type="ORF">THRCLA_01990</name>
</gene>
<proteinExistence type="predicted"/>
<sequence length="198" mass="22797">MDLDACLDILKARSKCDHEHEAVPCSVESVAHTLEHSLKVEEPSADDLAEMAIVQLYNAFLACQTKRVEIYAEFEKGFVELMWKEEFAVFSQEITKHFATVSARINRIEQCLREKMANDLANLIRKIQVQEKEKLLLTSALLLERMRLERTRQDNAEDVSVGIYDTSIKKMQASNTKIIETINDLLEEMRYAITELSE</sequence>
<dbReference type="EMBL" id="JNBS01000403">
    <property type="protein sequence ID" value="OQS05918.1"/>
    <property type="molecule type" value="Genomic_DNA"/>
</dbReference>